<reference evidence="11" key="3">
    <citation type="submission" date="2025-09" db="UniProtKB">
        <authorList>
            <consortium name="Ensembl"/>
        </authorList>
    </citation>
    <scope>IDENTIFICATION</scope>
</reference>
<reference evidence="11 12" key="1">
    <citation type="submission" date="2019-04" db="EMBL/GenBank/DDBJ databases">
        <authorList>
            <consortium name="Wellcome Sanger Institute Data Sharing"/>
        </authorList>
    </citation>
    <scope>NUCLEOTIDE SEQUENCE [LARGE SCALE GENOMIC DNA]</scope>
</reference>
<dbReference type="Proteomes" id="UP000694397">
    <property type="component" value="Chromosome 17"/>
</dbReference>
<feature type="transmembrane region" description="Helical" evidence="10">
    <location>
        <begin position="157"/>
        <end position="179"/>
    </location>
</feature>
<keyword evidence="7" id="KW-0496">Mitochondrion</keyword>
<feature type="compositionally biased region" description="Polar residues" evidence="9">
    <location>
        <begin position="76"/>
        <end position="93"/>
    </location>
</feature>
<dbReference type="Pfam" id="PF06553">
    <property type="entry name" value="BNIP3"/>
    <property type="match status" value="1"/>
</dbReference>
<dbReference type="GO" id="GO:0042802">
    <property type="term" value="F:identical protein binding"/>
    <property type="evidence" value="ECO:0007669"/>
    <property type="project" value="UniProtKB-ARBA"/>
</dbReference>
<dbReference type="GeneID" id="108938622"/>
<evidence type="ECO:0000256" key="5">
    <source>
        <dbReference type="ARBA" id="ARBA00022703"/>
    </source>
</evidence>
<keyword evidence="12" id="KW-1185">Reference proteome</keyword>
<evidence type="ECO:0000313" key="11">
    <source>
        <dbReference type="Ensembl" id="ENSSFOP00015078659.1"/>
    </source>
</evidence>
<keyword evidence="8 10" id="KW-0472">Membrane</keyword>
<evidence type="ECO:0000256" key="4">
    <source>
        <dbReference type="ARBA" id="ARBA00022692"/>
    </source>
</evidence>
<reference evidence="11" key="2">
    <citation type="submission" date="2025-08" db="UniProtKB">
        <authorList>
            <consortium name="Ensembl"/>
        </authorList>
    </citation>
    <scope>IDENTIFICATION</scope>
</reference>
<keyword evidence="4 10" id="KW-0812">Transmembrane</keyword>
<organism evidence="11 12">
    <name type="scientific">Scleropages formosus</name>
    <name type="common">Asian bonytongue</name>
    <name type="synonym">Osteoglossum formosum</name>
    <dbReference type="NCBI Taxonomy" id="113540"/>
    <lineage>
        <taxon>Eukaryota</taxon>
        <taxon>Metazoa</taxon>
        <taxon>Chordata</taxon>
        <taxon>Craniata</taxon>
        <taxon>Vertebrata</taxon>
        <taxon>Euteleostomi</taxon>
        <taxon>Actinopterygii</taxon>
        <taxon>Neopterygii</taxon>
        <taxon>Teleostei</taxon>
        <taxon>Osteoglossocephala</taxon>
        <taxon>Osteoglossomorpha</taxon>
        <taxon>Osteoglossiformes</taxon>
        <taxon>Osteoglossidae</taxon>
        <taxon>Scleropages</taxon>
    </lineage>
</organism>
<dbReference type="GO" id="GO:0005741">
    <property type="term" value="C:mitochondrial outer membrane"/>
    <property type="evidence" value="ECO:0007669"/>
    <property type="project" value="TreeGrafter"/>
</dbReference>
<dbReference type="GO" id="GO:0097345">
    <property type="term" value="P:mitochondrial outer membrane permeabilization"/>
    <property type="evidence" value="ECO:0007669"/>
    <property type="project" value="TreeGrafter"/>
</dbReference>
<proteinExistence type="inferred from homology"/>
<evidence type="ECO:0000256" key="6">
    <source>
        <dbReference type="ARBA" id="ARBA00022989"/>
    </source>
</evidence>
<feature type="region of interest" description="Disordered" evidence="9">
    <location>
        <begin position="70"/>
        <end position="97"/>
    </location>
</feature>
<protein>
    <submittedName>
        <fullName evidence="11">Zgc:73226</fullName>
    </submittedName>
</protein>
<dbReference type="PANTHER" id="PTHR15186:SF9">
    <property type="entry name" value="BCL-2_ADENOVIRUS E1B 19KD INTERACTION PROTEIN XR"/>
    <property type="match status" value="1"/>
</dbReference>
<keyword evidence="5" id="KW-0053">Apoptosis</keyword>
<comment type="similarity">
    <text evidence="3">Belongs to the NIP3 family.</text>
</comment>
<dbReference type="OrthoDB" id="5857140at2759"/>
<dbReference type="GO" id="GO:0043065">
    <property type="term" value="P:positive regulation of apoptotic process"/>
    <property type="evidence" value="ECO:0007669"/>
    <property type="project" value="InterPro"/>
</dbReference>
<dbReference type="Gene3D" id="6.10.250.1020">
    <property type="match status" value="1"/>
</dbReference>
<gene>
    <name evidence="11" type="primary">zgc:73226</name>
</gene>
<evidence type="ECO:0000256" key="1">
    <source>
        <dbReference type="ARBA" id="ARBA00004167"/>
    </source>
</evidence>
<comment type="subcellular location">
    <subcellularLocation>
        <location evidence="1">Membrane</location>
        <topology evidence="1">Single-pass membrane protein</topology>
    </subcellularLocation>
    <subcellularLocation>
        <location evidence="2">Mitochondrion membrane</location>
    </subcellularLocation>
</comment>
<keyword evidence="6 10" id="KW-1133">Transmembrane helix</keyword>
<evidence type="ECO:0000256" key="7">
    <source>
        <dbReference type="ARBA" id="ARBA00023128"/>
    </source>
</evidence>
<dbReference type="GeneTree" id="ENSGT00390000013415"/>
<dbReference type="PANTHER" id="PTHR15186">
    <property type="entry name" value="RE48077P"/>
    <property type="match status" value="1"/>
</dbReference>
<evidence type="ECO:0000256" key="3">
    <source>
        <dbReference type="ARBA" id="ARBA00007710"/>
    </source>
</evidence>
<dbReference type="InterPro" id="IPR010548">
    <property type="entry name" value="BNIP3"/>
</dbReference>
<dbReference type="GO" id="GO:0005635">
    <property type="term" value="C:nuclear envelope"/>
    <property type="evidence" value="ECO:0007669"/>
    <property type="project" value="TreeGrafter"/>
</dbReference>
<sequence>MSLSGSQSREDGLHGSWVELEGFTAAVSSRRDSVIGPQSTTSSLLQGELEKILLEAQLECERSIHTDSPFELTPQAAGSPQAGSEGSSGTDSIIQLDDGQRGLHSGRQVSAEWVWDWSSRPENQPPKEFMFQRSKQSSSLSVRKSEVMKRGFFSSEVLLLFIPSLLTTHLLTLGLGIYLGKRLAASSTSTL</sequence>
<dbReference type="GO" id="GO:0051607">
    <property type="term" value="P:defense response to virus"/>
    <property type="evidence" value="ECO:0007669"/>
    <property type="project" value="TreeGrafter"/>
</dbReference>
<evidence type="ECO:0000313" key="12">
    <source>
        <dbReference type="Proteomes" id="UP000694397"/>
    </source>
</evidence>
<name>A0A8C9WTW5_SCLFO</name>
<evidence type="ECO:0000256" key="9">
    <source>
        <dbReference type="SAM" id="MobiDB-lite"/>
    </source>
</evidence>
<evidence type="ECO:0000256" key="8">
    <source>
        <dbReference type="ARBA" id="ARBA00023136"/>
    </source>
</evidence>
<dbReference type="GO" id="GO:0005783">
    <property type="term" value="C:endoplasmic reticulum"/>
    <property type="evidence" value="ECO:0007669"/>
    <property type="project" value="TreeGrafter"/>
</dbReference>
<evidence type="ECO:0000256" key="2">
    <source>
        <dbReference type="ARBA" id="ARBA00004325"/>
    </source>
</evidence>
<accession>A0A8C9WTW5</accession>
<dbReference type="KEGG" id="sfm:108938622"/>
<dbReference type="Ensembl" id="ENSSFOT00015080483.1">
    <property type="protein sequence ID" value="ENSSFOP00015078659.1"/>
    <property type="gene ID" value="ENSSFOG00015029270.1"/>
</dbReference>
<evidence type="ECO:0000256" key="10">
    <source>
        <dbReference type="SAM" id="Phobius"/>
    </source>
</evidence>
<dbReference type="AlphaFoldDB" id="A0A8C9WTW5"/>